<dbReference type="InterPro" id="IPR002557">
    <property type="entry name" value="Chitin-bd_dom"/>
</dbReference>
<feature type="domain" description="Chitin-binding type-2" evidence="3">
    <location>
        <begin position="17"/>
        <end position="74"/>
    </location>
</feature>
<dbReference type="GO" id="GO:0008061">
    <property type="term" value="F:chitin binding"/>
    <property type="evidence" value="ECO:0007669"/>
    <property type="project" value="InterPro"/>
</dbReference>
<dbReference type="AlphaFoldDB" id="A0A2K8JM49"/>
<dbReference type="GO" id="GO:0005576">
    <property type="term" value="C:extracellular region"/>
    <property type="evidence" value="ECO:0007669"/>
    <property type="project" value="InterPro"/>
</dbReference>
<dbReference type="SMART" id="SM00494">
    <property type="entry name" value="ChtBD2"/>
    <property type="match status" value="1"/>
</dbReference>
<dbReference type="Gene3D" id="2.170.140.10">
    <property type="entry name" value="Chitin binding domain"/>
    <property type="match status" value="1"/>
</dbReference>
<accession>A0A2K8JM49</accession>
<feature type="signal peptide" evidence="2">
    <location>
        <begin position="1"/>
        <end position="17"/>
    </location>
</feature>
<evidence type="ECO:0000256" key="1">
    <source>
        <dbReference type="SAM" id="MobiDB-lite"/>
    </source>
</evidence>
<evidence type="ECO:0000259" key="3">
    <source>
        <dbReference type="PROSITE" id="PS50940"/>
    </source>
</evidence>
<reference evidence="4" key="1">
    <citation type="submission" date="2016-10" db="EMBL/GenBank/DDBJ databases">
        <title>The assassin bug Pristhesancus plagipennis produces two different types of venom.</title>
        <authorList>
            <person name="Walker A.A."/>
            <person name="Herzig V."/>
            <person name="Jin J."/>
            <person name="Fry B.G."/>
            <person name="King G.F."/>
        </authorList>
    </citation>
    <scope>NUCLEOTIDE SEQUENCE</scope>
    <source>
        <tissue evidence="4">Venom/labial glands</tissue>
    </source>
</reference>
<organism evidence="4">
    <name type="scientific">Pristhesancus plagipennis</name>
    <name type="common">Common assassin bug</name>
    <dbReference type="NCBI Taxonomy" id="1955184"/>
    <lineage>
        <taxon>Eukaryota</taxon>
        <taxon>Metazoa</taxon>
        <taxon>Ecdysozoa</taxon>
        <taxon>Arthropoda</taxon>
        <taxon>Hexapoda</taxon>
        <taxon>Insecta</taxon>
        <taxon>Pterygota</taxon>
        <taxon>Neoptera</taxon>
        <taxon>Paraneoptera</taxon>
        <taxon>Hemiptera</taxon>
        <taxon>Heteroptera</taxon>
        <taxon>Panheteroptera</taxon>
        <taxon>Cimicomorpha</taxon>
        <taxon>Reduviidae</taxon>
        <taxon>Harpactorinae</taxon>
        <taxon>Harpactorini</taxon>
        <taxon>Pristhesancus</taxon>
    </lineage>
</organism>
<dbReference type="PROSITE" id="PS50940">
    <property type="entry name" value="CHIT_BIND_II"/>
    <property type="match status" value="1"/>
</dbReference>
<sequence>MIKIVCLLFGIIACSFAFDCITNEEYDWPDSTNCRYYHHCKDGKATDHSCLVLLKKFNPEKLKCDWAWKVNCEAVPQKLEPKKETSAARETSKSSKTK</sequence>
<evidence type="ECO:0000313" key="4">
    <source>
        <dbReference type="EMBL" id="ATU82744.1"/>
    </source>
</evidence>
<name>A0A2K8JM49_PRIPG</name>
<feature type="region of interest" description="Disordered" evidence="1">
    <location>
        <begin position="79"/>
        <end position="98"/>
    </location>
</feature>
<evidence type="ECO:0000256" key="2">
    <source>
        <dbReference type="SAM" id="SignalP"/>
    </source>
</evidence>
<dbReference type="SUPFAM" id="SSF57625">
    <property type="entry name" value="Invertebrate chitin-binding proteins"/>
    <property type="match status" value="1"/>
</dbReference>
<keyword evidence="2" id="KW-0732">Signal</keyword>
<dbReference type="EMBL" id="KY030993">
    <property type="protein sequence ID" value="ATU82744.1"/>
    <property type="molecule type" value="mRNA"/>
</dbReference>
<proteinExistence type="evidence at transcript level"/>
<feature type="chain" id="PRO_5014966108" evidence="2">
    <location>
        <begin position="18"/>
        <end position="98"/>
    </location>
</feature>
<dbReference type="InterPro" id="IPR036508">
    <property type="entry name" value="Chitin-bd_dom_sf"/>
</dbReference>
<protein>
    <submittedName>
        <fullName evidence="4">Secreted Chitin-binding peritrophin-like protein</fullName>
    </submittedName>
</protein>
<dbReference type="Pfam" id="PF01607">
    <property type="entry name" value="CBM_14"/>
    <property type="match status" value="1"/>
</dbReference>